<sequence length="123" mass="14150">MVFLGCVCFVCCKIPRRTAVSWSNRLVFAIFPPIERPSTYRESRRWITAIGHRPPCDVQEGRSTLDGARGSARTFNCVASMNRRMFYAQRFHLLHGEHHFLCGTARYPVVIVPLQHVSKRTQS</sequence>
<dbReference type="AlphaFoldDB" id="A0A165KTF2"/>
<keyword evidence="2" id="KW-1185">Reference proteome</keyword>
<accession>A0A165KTF2</accession>
<evidence type="ECO:0000313" key="2">
    <source>
        <dbReference type="Proteomes" id="UP000076727"/>
    </source>
</evidence>
<reference evidence="1 2" key="1">
    <citation type="journal article" date="2016" name="Mol. Biol. Evol.">
        <title>Comparative Genomics of Early-Diverging Mushroom-Forming Fungi Provides Insights into the Origins of Lignocellulose Decay Capabilities.</title>
        <authorList>
            <person name="Nagy L.G."/>
            <person name="Riley R."/>
            <person name="Tritt A."/>
            <person name="Adam C."/>
            <person name="Daum C."/>
            <person name="Floudas D."/>
            <person name="Sun H."/>
            <person name="Yadav J.S."/>
            <person name="Pangilinan J."/>
            <person name="Larsson K.H."/>
            <person name="Matsuura K."/>
            <person name="Barry K."/>
            <person name="Labutti K."/>
            <person name="Kuo R."/>
            <person name="Ohm R.A."/>
            <person name="Bhattacharya S.S."/>
            <person name="Shirouzu T."/>
            <person name="Yoshinaga Y."/>
            <person name="Martin F.M."/>
            <person name="Grigoriev I.V."/>
            <person name="Hibbett D.S."/>
        </authorList>
    </citation>
    <scope>NUCLEOTIDE SEQUENCE [LARGE SCALE GENOMIC DNA]</scope>
    <source>
        <strain evidence="1 2">L-15889</strain>
    </source>
</reference>
<evidence type="ECO:0000313" key="1">
    <source>
        <dbReference type="EMBL" id="KZT63558.1"/>
    </source>
</evidence>
<dbReference type="EMBL" id="KV429173">
    <property type="protein sequence ID" value="KZT63558.1"/>
    <property type="molecule type" value="Genomic_DNA"/>
</dbReference>
<gene>
    <name evidence="1" type="ORF">DAEQUDRAFT_116212</name>
</gene>
<organism evidence="1 2">
    <name type="scientific">Daedalea quercina L-15889</name>
    <dbReference type="NCBI Taxonomy" id="1314783"/>
    <lineage>
        <taxon>Eukaryota</taxon>
        <taxon>Fungi</taxon>
        <taxon>Dikarya</taxon>
        <taxon>Basidiomycota</taxon>
        <taxon>Agaricomycotina</taxon>
        <taxon>Agaricomycetes</taxon>
        <taxon>Polyporales</taxon>
        <taxon>Fomitopsis</taxon>
    </lineage>
</organism>
<protein>
    <submittedName>
        <fullName evidence="1">Uncharacterized protein</fullName>
    </submittedName>
</protein>
<name>A0A165KTF2_9APHY</name>
<proteinExistence type="predicted"/>
<dbReference type="Proteomes" id="UP000076727">
    <property type="component" value="Unassembled WGS sequence"/>
</dbReference>